<dbReference type="EMBL" id="JBHSRS010000084">
    <property type="protein sequence ID" value="MFC6283802.1"/>
    <property type="molecule type" value="Genomic_DNA"/>
</dbReference>
<dbReference type="PANTHER" id="PTHR47829">
    <property type="entry name" value="HYDROLASE, PUTATIVE (AFU_ORTHOLOGUE AFUA_1G12880)-RELATED"/>
    <property type="match status" value="1"/>
</dbReference>
<dbReference type="Gene3D" id="3.30.200.20">
    <property type="entry name" value="Phosphorylase Kinase, domain 1"/>
    <property type="match status" value="1"/>
</dbReference>
<protein>
    <submittedName>
        <fullName evidence="2">Phosphotransferase</fullName>
    </submittedName>
</protein>
<dbReference type="InterPro" id="IPR041726">
    <property type="entry name" value="ACAD10_11_N"/>
</dbReference>
<evidence type="ECO:0000313" key="2">
    <source>
        <dbReference type="EMBL" id="MFC6283802.1"/>
    </source>
</evidence>
<dbReference type="Gene3D" id="3.90.1200.10">
    <property type="match status" value="1"/>
</dbReference>
<dbReference type="PANTHER" id="PTHR47829:SF3">
    <property type="entry name" value="AMINOGLYCOSIDE PHOSPHOTRANSFERASE DOMAIN-CONTAINING PROTEIN"/>
    <property type="match status" value="1"/>
</dbReference>
<dbReference type="InterPro" id="IPR052898">
    <property type="entry name" value="ACAD10-like"/>
</dbReference>
<reference evidence="3" key="1">
    <citation type="journal article" date="2019" name="Int. J. Syst. Evol. Microbiol.">
        <title>The Global Catalogue of Microorganisms (GCM) 10K type strain sequencing project: providing services to taxonomists for standard genome sequencing and annotation.</title>
        <authorList>
            <consortium name="The Broad Institute Genomics Platform"/>
            <consortium name="The Broad Institute Genome Sequencing Center for Infectious Disease"/>
            <person name="Wu L."/>
            <person name="Ma J."/>
        </authorList>
    </citation>
    <scope>NUCLEOTIDE SEQUENCE [LARGE SCALE GENOMIC DNA]</scope>
    <source>
        <strain evidence="3">CCUG 39402</strain>
    </source>
</reference>
<dbReference type="Pfam" id="PF01636">
    <property type="entry name" value="APH"/>
    <property type="match status" value="1"/>
</dbReference>
<dbReference type="InterPro" id="IPR002575">
    <property type="entry name" value="Aminoglycoside_PTrfase"/>
</dbReference>
<dbReference type="Proteomes" id="UP001596270">
    <property type="component" value="Unassembled WGS sequence"/>
</dbReference>
<proteinExistence type="predicted"/>
<keyword evidence="3" id="KW-1185">Reference proteome</keyword>
<dbReference type="InterPro" id="IPR011009">
    <property type="entry name" value="Kinase-like_dom_sf"/>
</dbReference>
<gene>
    <name evidence="2" type="ORF">ACFQND_21445</name>
</gene>
<dbReference type="RefSeq" id="WP_371439578.1">
    <property type="nucleotide sequence ID" value="NZ_JBHSRS010000084.1"/>
</dbReference>
<comment type="caution">
    <text evidence="2">The sequence shown here is derived from an EMBL/GenBank/DDBJ whole genome shotgun (WGS) entry which is preliminary data.</text>
</comment>
<dbReference type="CDD" id="cd05154">
    <property type="entry name" value="ACAD10_11_N-like"/>
    <property type="match status" value="1"/>
</dbReference>
<accession>A0ABW1U4D6</accession>
<sequence>MTIETLLQHPSAEPGAARLGAFLAPQLPGDWTALTLERFVGGQSNPTYRMRAGLHDYVLRKKPAGVLLPSAHAIDREFRVMTALAEAGLTVPRPHLYVEDADVIGTAFYVMPFINGRVFKDPALPGVPPDDRAAIYDVMGDALAALHSVDVDAAGLASFGKARDYYARQIRRWTDQYRAVALEASADMEALIKWLPAHLPAHEDRRLVHGDFRLENMIFHPTEPRLLAILDWELSTLGDPLADLAYNMMAWYLPQRAFGGFTDRDMTDSGVPTEEEYLARYCRGSGRESLPGWPFYVAFAMFRLASILYGVLRRGLDGNASSPDAIERGRLADVCAEAACKAMRRYAGEEARA</sequence>
<organism evidence="2 3">
    <name type="scientific">Polaromonas aquatica</name>
    <dbReference type="NCBI Taxonomy" id="332657"/>
    <lineage>
        <taxon>Bacteria</taxon>
        <taxon>Pseudomonadati</taxon>
        <taxon>Pseudomonadota</taxon>
        <taxon>Betaproteobacteria</taxon>
        <taxon>Burkholderiales</taxon>
        <taxon>Comamonadaceae</taxon>
        <taxon>Polaromonas</taxon>
    </lineage>
</organism>
<name>A0ABW1U4D6_9BURK</name>
<feature type="domain" description="Aminoglycoside phosphotransferase" evidence="1">
    <location>
        <begin position="36"/>
        <end position="286"/>
    </location>
</feature>
<dbReference type="SUPFAM" id="SSF56112">
    <property type="entry name" value="Protein kinase-like (PK-like)"/>
    <property type="match status" value="1"/>
</dbReference>
<evidence type="ECO:0000259" key="1">
    <source>
        <dbReference type="Pfam" id="PF01636"/>
    </source>
</evidence>
<evidence type="ECO:0000313" key="3">
    <source>
        <dbReference type="Proteomes" id="UP001596270"/>
    </source>
</evidence>